<feature type="transmembrane region" description="Helical" evidence="1">
    <location>
        <begin position="197"/>
        <end position="222"/>
    </location>
</feature>
<dbReference type="Proteomes" id="UP000656367">
    <property type="component" value="Unassembled WGS sequence"/>
</dbReference>
<keyword evidence="1" id="KW-0812">Transmembrane</keyword>
<dbReference type="EMBL" id="BMON01000010">
    <property type="protein sequence ID" value="GGM52453.1"/>
    <property type="molecule type" value="Genomic_DNA"/>
</dbReference>
<sequence length="274" mass="29350">MGVKSLIPGTAEYSEKHFVKYLHKKARGHDVMLLIEWDDNKITEMPADYHADKDGWYVTPPGLMFANVGEGVDPVSFHGVQTIRCHAGIACPISTTAAIQSEYEEAGEFEVVADENGRSKKVIEITPAEENGHGNGEAVADGGATRREYNIRPPAPAVGHAFGLEEVKQRAPNPVNPNMIRRAYEFGKQKARDQGRVLRIAAIALGLGLTLALIVMGFIWLLNQLGTSGGGGGGGGDGGSGGSVLSILSLLFAAPNRDMLRRRVSKFIEASEEG</sequence>
<accession>A0A830FJB1</accession>
<evidence type="ECO:0000256" key="1">
    <source>
        <dbReference type="SAM" id="Phobius"/>
    </source>
</evidence>
<dbReference type="RefSeq" id="WP_188854093.1">
    <property type="nucleotide sequence ID" value="NZ_BMON01000010.1"/>
</dbReference>
<protein>
    <submittedName>
        <fullName evidence="2">Uncharacterized protein</fullName>
    </submittedName>
</protein>
<reference evidence="2" key="1">
    <citation type="journal article" date="2014" name="Int. J. Syst. Evol. Microbiol.">
        <title>Complete genome sequence of Corynebacterium casei LMG S-19264T (=DSM 44701T), isolated from a smear-ripened cheese.</title>
        <authorList>
            <consortium name="US DOE Joint Genome Institute (JGI-PGF)"/>
            <person name="Walter F."/>
            <person name="Albersmeier A."/>
            <person name="Kalinowski J."/>
            <person name="Ruckert C."/>
        </authorList>
    </citation>
    <scope>NUCLEOTIDE SEQUENCE</scope>
    <source>
        <strain evidence="2">JCM 15759</strain>
    </source>
</reference>
<organism evidence="2 3">
    <name type="scientific">Haloarcula argentinensis</name>
    <dbReference type="NCBI Taxonomy" id="43776"/>
    <lineage>
        <taxon>Archaea</taxon>
        <taxon>Methanobacteriati</taxon>
        <taxon>Methanobacteriota</taxon>
        <taxon>Stenosarchaea group</taxon>
        <taxon>Halobacteria</taxon>
        <taxon>Halobacteriales</taxon>
        <taxon>Haloarculaceae</taxon>
        <taxon>Haloarcula</taxon>
    </lineage>
</organism>
<comment type="caution">
    <text evidence="2">The sequence shown here is derived from an EMBL/GenBank/DDBJ whole genome shotgun (WGS) entry which is preliminary data.</text>
</comment>
<gene>
    <name evidence="2" type="ORF">GCM10009006_37000</name>
</gene>
<proteinExistence type="predicted"/>
<evidence type="ECO:0000313" key="2">
    <source>
        <dbReference type="EMBL" id="GGM52453.1"/>
    </source>
</evidence>
<feature type="transmembrane region" description="Helical" evidence="1">
    <location>
        <begin position="234"/>
        <end position="254"/>
    </location>
</feature>
<name>A0A830FJB1_HALAR</name>
<evidence type="ECO:0000313" key="3">
    <source>
        <dbReference type="Proteomes" id="UP000656367"/>
    </source>
</evidence>
<keyword evidence="1" id="KW-0472">Membrane</keyword>
<reference evidence="2" key="2">
    <citation type="submission" date="2020-09" db="EMBL/GenBank/DDBJ databases">
        <authorList>
            <person name="Sun Q."/>
            <person name="Ohkuma M."/>
        </authorList>
    </citation>
    <scope>NUCLEOTIDE SEQUENCE</scope>
    <source>
        <strain evidence="2">JCM 15759</strain>
    </source>
</reference>
<keyword evidence="1" id="KW-1133">Transmembrane helix</keyword>
<dbReference type="AlphaFoldDB" id="A0A830FJB1"/>